<dbReference type="SUPFAM" id="SSF55781">
    <property type="entry name" value="GAF domain-like"/>
    <property type="match status" value="1"/>
</dbReference>
<dbReference type="PANTHER" id="PTHR43156:SF2">
    <property type="entry name" value="STAGE II SPORULATION PROTEIN E"/>
    <property type="match status" value="1"/>
</dbReference>
<name>A0A9W6VTB9_9ACTN</name>
<dbReference type="EMBL" id="BSTJ01000012">
    <property type="protein sequence ID" value="GLY79580.1"/>
    <property type="molecule type" value="Genomic_DNA"/>
</dbReference>
<sequence length="412" mass="44842">MAEDASTVGALGRLLQNSHLLPPGKLAVEFTEAARPLGISAIRMYLADLREQRLRPMDDASGQTPPSLRVDSTLAGRAYQTISVQSERVEGELDRHRLWVPLLDGTERLGVMEAVFPGGEAPPDRTALERCRMLASLAALIVASKYPYSDTLARLRRRREMAVQAEMAWAFMPPRTLATNRVILAAALEPAYDVGGDAFDHSLSGDHLIFSIFDSVGHDLTAGLISSVAMASCRASRRSGGALADAAEQADAAIAGQFGESRFATALLCDLDMGTGELRWIPCGHPPPLLIREGRVLKQLIRDPRLPLGLEETVQGRRTSSTVHSENLRPGDRLLLFTDGVVEARGEDGREFGLTGLSDFVIRNHAEGLTAPETLRRLNQTILGHQHGRLRDDATVVLVEWMPTAPGERLTI</sequence>
<dbReference type="Proteomes" id="UP001165135">
    <property type="component" value="Unassembled WGS sequence"/>
</dbReference>
<dbReference type="InterPro" id="IPR001932">
    <property type="entry name" value="PPM-type_phosphatase-like_dom"/>
</dbReference>
<evidence type="ECO:0000313" key="4">
    <source>
        <dbReference type="Proteomes" id="UP001165135"/>
    </source>
</evidence>
<evidence type="ECO:0000313" key="3">
    <source>
        <dbReference type="EMBL" id="GLY79580.1"/>
    </source>
</evidence>
<dbReference type="RefSeq" id="WP_285631276.1">
    <property type="nucleotide sequence ID" value="NZ_BSTJ01000012.1"/>
</dbReference>
<dbReference type="SMART" id="SM00331">
    <property type="entry name" value="PP2C_SIG"/>
    <property type="match status" value="1"/>
</dbReference>
<organism evidence="3 4">
    <name type="scientific">Actinoallomurus iriomotensis</name>
    <dbReference type="NCBI Taxonomy" id="478107"/>
    <lineage>
        <taxon>Bacteria</taxon>
        <taxon>Bacillati</taxon>
        <taxon>Actinomycetota</taxon>
        <taxon>Actinomycetes</taxon>
        <taxon>Streptosporangiales</taxon>
        <taxon>Thermomonosporaceae</taxon>
        <taxon>Actinoallomurus</taxon>
    </lineage>
</organism>
<dbReference type="SUPFAM" id="SSF81606">
    <property type="entry name" value="PP2C-like"/>
    <property type="match status" value="1"/>
</dbReference>
<dbReference type="Gene3D" id="3.60.40.10">
    <property type="entry name" value="PPM-type phosphatase domain"/>
    <property type="match status" value="1"/>
</dbReference>
<comment type="caution">
    <text evidence="3">The sequence shown here is derived from an EMBL/GenBank/DDBJ whole genome shotgun (WGS) entry which is preliminary data.</text>
</comment>
<dbReference type="AlphaFoldDB" id="A0A9W6VTB9"/>
<protein>
    <recommendedName>
        <fullName evidence="2">PPM-type phosphatase domain-containing protein</fullName>
    </recommendedName>
</protein>
<accession>A0A9W6VTB9</accession>
<gene>
    <name evidence="3" type="ORF">Airi01_078470</name>
</gene>
<dbReference type="Pfam" id="PF07228">
    <property type="entry name" value="SpoIIE"/>
    <property type="match status" value="1"/>
</dbReference>
<dbReference type="GO" id="GO:0016791">
    <property type="term" value="F:phosphatase activity"/>
    <property type="evidence" value="ECO:0007669"/>
    <property type="project" value="TreeGrafter"/>
</dbReference>
<dbReference type="InterPro" id="IPR052016">
    <property type="entry name" value="Bact_Sigma-Reg"/>
</dbReference>
<dbReference type="InterPro" id="IPR036457">
    <property type="entry name" value="PPM-type-like_dom_sf"/>
</dbReference>
<reference evidence="3" key="1">
    <citation type="submission" date="2023-03" db="EMBL/GenBank/DDBJ databases">
        <title>Actinoallomurus iriomotensis NBRC 103681.</title>
        <authorList>
            <person name="Ichikawa N."/>
            <person name="Sato H."/>
            <person name="Tonouchi N."/>
        </authorList>
    </citation>
    <scope>NUCLEOTIDE SEQUENCE</scope>
    <source>
        <strain evidence="3">NBRC 103681</strain>
    </source>
</reference>
<evidence type="ECO:0000259" key="2">
    <source>
        <dbReference type="SMART" id="SM00331"/>
    </source>
</evidence>
<keyword evidence="1" id="KW-0378">Hydrolase</keyword>
<proteinExistence type="predicted"/>
<dbReference type="PANTHER" id="PTHR43156">
    <property type="entry name" value="STAGE II SPORULATION PROTEIN E-RELATED"/>
    <property type="match status" value="1"/>
</dbReference>
<evidence type="ECO:0000256" key="1">
    <source>
        <dbReference type="ARBA" id="ARBA00022801"/>
    </source>
</evidence>
<feature type="domain" description="PPM-type phosphatase" evidence="2">
    <location>
        <begin position="179"/>
        <end position="401"/>
    </location>
</feature>